<protein>
    <submittedName>
        <fullName evidence="1">Uncharacterized protein</fullName>
    </submittedName>
</protein>
<proteinExistence type="predicted"/>
<evidence type="ECO:0000313" key="1">
    <source>
        <dbReference type="EMBL" id="CAE2212099.1"/>
    </source>
</evidence>
<name>A0A7S4HXJ9_9EUKA</name>
<gene>
    <name evidence="1" type="ORF">VSP0166_LOCUS5618</name>
</gene>
<dbReference type="AlphaFoldDB" id="A0A7S4HXJ9"/>
<sequence>MVRVGRSETRNTQKYKGIGLFHTNGVLTLEAIDGSLTIVNITEHHKTRVAFGITKGGSSKHFTNYSGSASHKCLSGLVVPMEDDDMLAVLKATVEDVAALMNMPTTISEATLLQAIQTAVSSGAASLTTSGSSLTLSPACNLLNARKWVTQIPAAQYNNCSLTL</sequence>
<accession>A0A7S4HXJ9</accession>
<dbReference type="EMBL" id="HBKP01007823">
    <property type="protein sequence ID" value="CAE2212099.1"/>
    <property type="molecule type" value="Transcribed_RNA"/>
</dbReference>
<organism evidence="1">
    <name type="scientific">Vannella robusta</name>
    <dbReference type="NCBI Taxonomy" id="1487602"/>
    <lineage>
        <taxon>Eukaryota</taxon>
        <taxon>Amoebozoa</taxon>
        <taxon>Discosea</taxon>
        <taxon>Flabellinia</taxon>
        <taxon>Vannellidae</taxon>
        <taxon>Vannella</taxon>
    </lineage>
</organism>
<reference evidence="1" key="1">
    <citation type="submission" date="2021-01" db="EMBL/GenBank/DDBJ databases">
        <authorList>
            <person name="Corre E."/>
            <person name="Pelletier E."/>
            <person name="Niang G."/>
            <person name="Scheremetjew M."/>
            <person name="Finn R."/>
            <person name="Kale V."/>
            <person name="Holt S."/>
            <person name="Cochrane G."/>
            <person name="Meng A."/>
            <person name="Brown T."/>
            <person name="Cohen L."/>
        </authorList>
    </citation>
    <scope>NUCLEOTIDE SEQUENCE</scope>
    <source>
        <strain evidence="1">DIVA3 518/3/11/1/6</strain>
    </source>
</reference>